<dbReference type="FunFam" id="3.60.10.10:FF:000101">
    <property type="entry name" value="Endonuclease/exonuclease/phosphatase family protein"/>
    <property type="match status" value="1"/>
</dbReference>
<dbReference type="AlphaFoldDB" id="A0A165FWP7"/>
<dbReference type="GO" id="GO:0004519">
    <property type="term" value="F:endonuclease activity"/>
    <property type="evidence" value="ECO:0007669"/>
    <property type="project" value="UniProtKB-KW"/>
</dbReference>
<dbReference type="InterPro" id="IPR050410">
    <property type="entry name" value="CCR4/nocturin_mRNA_transcr"/>
</dbReference>
<dbReference type="RefSeq" id="XP_018187031.1">
    <property type="nucleotide sequence ID" value="XM_018329315.1"/>
</dbReference>
<dbReference type="PANTHER" id="PTHR12121">
    <property type="entry name" value="CARBON CATABOLITE REPRESSOR PROTEIN 4"/>
    <property type="match status" value="1"/>
</dbReference>
<reference evidence="1 2" key="1">
    <citation type="journal article" date="2016" name="Fungal Biol.">
        <title>The genome of Xylona heveae provides a window into fungal endophytism.</title>
        <authorList>
            <person name="Gazis R."/>
            <person name="Kuo A."/>
            <person name="Riley R."/>
            <person name="LaButti K."/>
            <person name="Lipzen A."/>
            <person name="Lin J."/>
            <person name="Amirebrahimi M."/>
            <person name="Hesse C.N."/>
            <person name="Spatafora J.W."/>
            <person name="Henrissat B."/>
            <person name="Hainaut M."/>
            <person name="Grigoriev I.V."/>
            <person name="Hibbett D.S."/>
        </authorList>
    </citation>
    <scope>NUCLEOTIDE SEQUENCE [LARGE SCALE GENOMIC DNA]</scope>
    <source>
        <strain evidence="1 2">TC161</strain>
    </source>
</reference>
<dbReference type="Proteomes" id="UP000076632">
    <property type="component" value="Unassembled WGS sequence"/>
</dbReference>
<protein>
    <submittedName>
        <fullName evidence="1">Endonuclease/exonuclease/phosphatase</fullName>
    </submittedName>
</protein>
<keyword evidence="1" id="KW-0255">Endonuclease</keyword>
<keyword evidence="2" id="KW-1185">Reference proteome</keyword>
<proteinExistence type="predicted"/>
<name>A0A165FWP7_XYLHT</name>
<dbReference type="EMBL" id="KV407460">
    <property type="protein sequence ID" value="KZF21476.1"/>
    <property type="molecule type" value="Genomic_DNA"/>
</dbReference>
<accession>A0A165FWP7</accession>
<dbReference type="OrthoDB" id="276515at2759"/>
<dbReference type="PANTHER" id="PTHR12121:SF36">
    <property type="entry name" value="ENDONUCLEASE_EXONUCLEASE_PHOSPHATASE DOMAIN-CONTAINING PROTEIN"/>
    <property type="match status" value="1"/>
</dbReference>
<sequence length="310" mass="34571">MKSSPLPIAIRVIDHNIRYATGRPFKGEEDWVKRKSKLIAELRFHTLYNPESFICLQEVLHNQLLDVLTGLNAGSSLNSPSLTSESDAWSYIGIGRDDGKEAGEYSPIFYRPSIWKLEHFETIWLSETPEKPSKGWDAASTRILTVGVFQHYASRKRLVVMNTHLDDQGSQSRCNAAKLIVKAIHKHTFDGNGRIPLPIVLTGDFNSQPHQEAYQILNDQCSPISDVRGLVAEGGLYGHENTFTGFGFGKEPMKRIDFVFVGPRDSSGNDSNSASISWQVSGYAVLESRFEDGIYNSDHRAVVADLLLTA</sequence>
<dbReference type="InterPro" id="IPR036691">
    <property type="entry name" value="Endo/exonu/phosph_ase_sf"/>
</dbReference>
<dbReference type="SUPFAM" id="SSF56219">
    <property type="entry name" value="DNase I-like"/>
    <property type="match status" value="1"/>
</dbReference>
<organism evidence="1 2">
    <name type="scientific">Xylona heveae (strain CBS 132557 / TC161)</name>
    <dbReference type="NCBI Taxonomy" id="1328760"/>
    <lineage>
        <taxon>Eukaryota</taxon>
        <taxon>Fungi</taxon>
        <taxon>Dikarya</taxon>
        <taxon>Ascomycota</taxon>
        <taxon>Pezizomycotina</taxon>
        <taxon>Xylonomycetes</taxon>
        <taxon>Xylonales</taxon>
        <taxon>Xylonaceae</taxon>
        <taxon>Xylona</taxon>
    </lineage>
</organism>
<evidence type="ECO:0000313" key="2">
    <source>
        <dbReference type="Proteomes" id="UP000076632"/>
    </source>
</evidence>
<keyword evidence="1" id="KW-0540">Nuclease</keyword>
<dbReference type="OMA" id="FYRPAVW"/>
<keyword evidence="1" id="KW-0378">Hydrolase</keyword>
<dbReference type="GeneID" id="28894452"/>
<gene>
    <name evidence="1" type="ORF">L228DRAFT_154051</name>
</gene>
<keyword evidence="1" id="KW-0269">Exonuclease</keyword>
<dbReference type="CDD" id="cd09083">
    <property type="entry name" value="EEP-1"/>
    <property type="match status" value="1"/>
</dbReference>
<dbReference type="STRING" id="1328760.A0A165FWP7"/>
<dbReference type="Gene3D" id="3.60.10.10">
    <property type="entry name" value="Endonuclease/exonuclease/phosphatase"/>
    <property type="match status" value="1"/>
</dbReference>
<dbReference type="InParanoid" id="A0A165FWP7"/>
<dbReference type="GO" id="GO:0000175">
    <property type="term" value="F:3'-5'-RNA exonuclease activity"/>
    <property type="evidence" value="ECO:0007669"/>
    <property type="project" value="TreeGrafter"/>
</dbReference>
<evidence type="ECO:0000313" key="1">
    <source>
        <dbReference type="EMBL" id="KZF21476.1"/>
    </source>
</evidence>